<accession>A0ABS5W6B9</accession>
<protein>
    <submittedName>
        <fullName evidence="3">Cell wall hydrolase</fullName>
    </submittedName>
</protein>
<proteinExistence type="predicted"/>
<reference evidence="3 4" key="1">
    <citation type="submission" date="2021-05" db="EMBL/GenBank/DDBJ databases">
        <title>Croceibacterium sp. LX-88 genome sequence.</title>
        <authorList>
            <person name="Luo X."/>
        </authorList>
    </citation>
    <scope>NUCLEOTIDE SEQUENCE [LARGE SCALE GENOMIC DNA]</scope>
    <source>
        <strain evidence="3 4">LX-88</strain>
    </source>
</reference>
<keyword evidence="4" id="KW-1185">Reference proteome</keyword>
<comment type="caution">
    <text evidence="3">The sequence shown here is derived from an EMBL/GenBank/DDBJ whole genome shotgun (WGS) entry which is preliminary data.</text>
</comment>
<evidence type="ECO:0000313" key="3">
    <source>
        <dbReference type="EMBL" id="MBT2135280.1"/>
    </source>
</evidence>
<dbReference type="EMBL" id="JAHFVK010000002">
    <property type="protein sequence ID" value="MBT2135280.1"/>
    <property type="molecule type" value="Genomic_DNA"/>
</dbReference>
<feature type="domain" description="Cell wall hydrolase SleB" evidence="2">
    <location>
        <begin position="104"/>
        <end position="208"/>
    </location>
</feature>
<dbReference type="Gene3D" id="1.10.10.2520">
    <property type="entry name" value="Cell wall hydrolase SleB, domain 1"/>
    <property type="match status" value="1"/>
</dbReference>
<feature type="chain" id="PRO_5045167761" evidence="1">
    <location>
        <begin position="22"/>
        <end position="209"/>
    </location>
</feature>
<keyword evidence="1" id="KW-0732">Signal</keyword>
<organism evidence="3 4">
    <name type="scientific">Croceibacterium selenioxidans</name>
    <dbReference type="NCBI Taxonomy" id="2838833"/>
    <lineage>
        <taxon>Bacteria</taxon>
        <taxon>Pseudomonadati</taxon>
        <taxon>Pseudomonadota</taxon>
        <taxon>Alphaproteobacteria</taxon>
        <taxon>Sphingomonadales</taxon>
        <taxon>Erythrobacteraceae</taxon>
        <taxon>Croceibacterium</taxon>
    </lineage>
</organism>
<dbReference type="InterPro" id="IPR011105">
    <property type="entry name" value="Cell_wall_hydrolase_SleB"/>
</dbReference>
<evidence type="ECO:0000259" key="2">
    <source>
        <dbReference type="Pfam" id="PF07486"/>
    </source>
</evidence>
<gene>
    <name evidence="3" type="ORF">KK137_13160</name>
</gene>
<dbReference type="InterPro" id="IPR042047">
    <property type="entry name" value="SleB_dom1"/>
</dbReference>
<evidence type="ECO:0000313" key="4">
    <source>
        <dbReference type="Proteomes" id="UP000811255"/>
    </source>
</evidence>
<dbReference type="Proteomes" id="UP000811255">
    <property type="component" value="Unassembled WGS sequence"/>
</dbReference>
<keyword evidence="3" id="KW-0378">Hydrolase</keyword>
<sequence length="209" mass="22731">MLTAIAGFVAMFGAGSTGAWAQEEALPIQEAVAVVAEAPAADEPRFVASEAVQPLDVQEFGEEAAARYRQATSLQELVGDMPIDAELSADMKCLAEAVYFEARGEPLDGQLAVAKVVINRSTSGLYPSDYCSVVTQRAQFSFVRGGRIPRADEGSAAWRRALAVAQIAHQDLWSCPADDAMYFHATYVKPGWASRKRQLARIDTHIFYR</sequence>
<name>A0ABS5W6B9_9SPHN</name>
<dbReference type="GO" id="GO:0016787">
    <property type="term" value="F:hydrolase activity"/>
    <property type="evidence" value="ECO:0007669"/>
    <property type="project" value="UniProtKB-KW"/>
</dbReference>
<feature type="signal peptide" evidence="1">
    <location>
        <begin position="1"/>
        <end position="21"/>
    </location>
</feature>
<dbReference type="Pfam" id="PF07486">
    <property type="entry name" value="Hydrolase_2"/>
    <property type="match status" value="1"/>
</dbReference>
<evidence type="ECO:0000256" key="1">
    <source>
        <dbReference type="SAM" id="SignalP"/>
    </source>
</evidence>